<organism evidence="1">
    <name type="scientific">uncultured delta proteobacterium</name>
    <dbReference type="NCBI Taxonomy" id="34034"/>
    <lineage>
        <taxon>Bacteria</taxon>
        <taxon>Deltaproteobacteria</taxon>
        <taxon>environmental samples</taxon>
    </lineage>
</organism>
<dbReference type="EMBL" id="FLUQ01000001">
    <property type="protein sequence ID" value="SBV99554.1"/>
    <property type="molecule type" value="Genomic_DNA"/>
</dbReference>
<sequence>MSEYAFLAKHLTGDLLLGSHGKCPARWRDLNPHEEYGNERERRCSCRCRRHGRRGP</sequence>
<protein>
    <submittedName>
        <fullName evidence="1">Uncharacterized protein</fullName>
    </submittedName>
</protein>
<gene>
    <name evidence="1" type="ORF">KL86DPRO_11618</name>
</gene>
<name>A0A212JJD4_9DELT</name>
<evidence type="ECO:0000313" key="1">
    <source>
        <dbReference type="EMBL" id="SBV99554.1"/>
    </source>
</evidence>
<reference evidence="1" key="1">
    <citation type="submission" date="2016-04" db="EMBL/GenBank/DDBJ databases">
        <authorList>
            <person name="Evans L.H."/>
            <person name="Alamgir A."/>
            <person name="Owens N."/>
            <person name="Weber N.D."/>
            <person name="Virtaneva K."/>
            <person name="Barbian K."/>
            <person name="Babar A."/>
            <person name="Rosenke K."/>
        </authorList>
    </citation>
    <scope>NUCLEOTIDE SEQUENCE</scope>
    <source>
        <strain evidence="1">86</strain>
    </source>
</reference>
<accession>A0A212JJD4</accession>
<proteinExistence type="predicted"/>
<dbReference type="AlphaFoldDB" id="A0A212JJD4"/>